<dbReference type="EMBL" id="LVVK01000017">
    <property type="protein sequence ID" value="OPB40350.1"/>
    <property type="molecule type" value="Genomic_DNA"/>
</dbReference>
<feature type="domain" description="Heterokaryon incompatibility" evidence="1">
    <location>
        <begin position="64"/>
        <end position="163"/>
    </location>
</feature>
<gene>
    <name evidence="2" type="ORF">A0O28_0004290</name>
</gene>
<evidence type="ECO:0000313" key="2">
    <source>
        <dbReference type="EMBL" id="OPB40350.1"/>
    </source>
</evidence>
<dbReference type="PANTHER" id="PTHR24148:SF64">
    <property type="entry name" value="HETEROKARYON INCOMPATIBILITY DOMAIN-CONTAINING PROTEIN"/>
    <property type="match status" value="1"/>
</dbReference>
<dbReference type="PANTHER" id="PTHR24148">
    <property type="entry name" value="ANKYRIN REPEAT DOMAIN-CONTAINING PROTEIN 39 HOMOLOG-RELATED"/>
    <property type="match status" value="1"/>
</dbReference>
<name>A0A1T3CH00_9HYPO</name>
<dbReference type="InterPro" id="IPR052895">
    <property type="entry name" value="HetReg/Transcr_Mod"/>
</dbReference>
<sequence length="524" mass="58944">MTGIPIKTFYEADQTVWSYQSNHVDGASRFITVSGLLALTNAEFSLLEYRDLDWNNVDGQLPKYVAISHTWNSSPEVMRLSTIANRPLHIDMGEGSPSTISWHGLRQAALAARHLGCELLWLDFICVHQNSLDDKKLQIPNMGNIYKNATAVIVMPGGVSAAQDFEIETEWATRAWTVQEAALCLNTYVLGMDYVWLLKRKIDEYLFTERSAWAGYRDFIYIEDSLALADIRGILNHLQGAIHVEVTNINTGEVVRKGRWVLKCLGDGAVVWAFAALLLATTPAMRQVGVWRSLWLRKSKYPQDTVYSMMHLLGVEIEVDYNRSREDLIAEVVRKTSTSFPSWLDIMEHGAPRELRQRLFPTIPTFDVQQTPIFTLEKQPVPVEKYILTQTYMKTFSIKILIPAAASADNGDLVCTEIFEIQNSRDNETLVVNGHGEACHWNLSIADSTHVMLMGAEDFIIPTNAFIQHLAAYEIRKTKSGAWEFFPGHGGVLKEFVGKTRRSHLRIGGSPGSEITECNCADGD</sequence>
<reference evidence="2 3" key="1">
    <citation type="submission" date="2016-04" db="EMBL/GenBank/DDBJ databases">
        <title>Multiple horizontal gene transfer events from other fungi enriched the ability of the initially mycotrophic fungus Trichoderma (Ascomycota) to feed on dead plant biomass.</title>
        <authorList>
            <person name="Atanasova L."/>
            <person name="Chenthamara K."/>
            <person name="Zhang J."/>
            <person name="Grujic M."/>
            <person name="Henrissat B."/>
            <person name="Kuo A."/>
            <person name="Aertz A."/>
            <person name="Salamov A."/>
            <person name="Lipzen A."/>
            <person name="Labutti K."/>
            <person name="Barry K."/>
            <person name="Miao Y."/>
            <person name="Rahimi M.J."/>
            <person name="Shen Q."/>
            <person name="Grigoriev I.V."/>
            <person name="Kubicek C.P."/>
            <person name="Druzhinina I.S."/>
        </authorList>
    </citation>
    <scope>NUCLEOTIDE SEQUENCE [LARGE SCALE GENOMIC DNA]</scope>
    <source>
        <strain evidence="2 3">NJAU 4742</strain>
    </source>
</reference>
<dbReference type="InterPro" id="IPR010730">
    <property type="entry name" value="HET"/>
</dbReference>
<protein>
    <recommendedName>
        <fullName evidence="1">Heterokaryon incompatibility domain-containing protein</fullName>
    </recommendedName>
</protein>
<proteinExistence type="predicted"/>
<evidence type="ECO:0000259" key="1">
    <source>
        <dbReference type="Pfam" id="PF06985"/>
    </source>
</evidence>
<dbReference type="Proteomes" id="UP000191004">
    <property type="component" value="Unassembled WGS sequence"/>
</dbReference>
<organism evidence="2 3">
    <name type="scientific">Trichoderma guizhouense</name>
    <dbReference type="NCBI Taxonomy" id="1491466"/>
    <lineage>
        <taxon>Eukaryota</taxon>
        <taxon>Fungi</taxon>
        <taxon>Dikarya</taxon>
        <taxon>Ascomycota</taxon>
        <taxon>Pezizomycotina</taxon>
        <taxon>Sordariomycetes</taxon>
        <taxon>Hypocreomycetidae</taxon>
        <taxon>Hypocreales</taxon>
        <taxon>Hypocreaceae</taxon>
        <taxon>Trichoderma</taxon>
    </lineage>
</organism>
<accession>A0A1T3CH00</accession>
<evidence type="ECO:0000313" key="3">
    <source>
        <dbReference type="Proteomes" id="UP000191004"/>
    </source>
</evidence>
<dbReference type="Pfam" id="PF06985">
    <property type="entry name" value="HET"/>
    <property type="match status" value="1"/>
</dbReference>
<dbReference type="OrthoDB" id="5428863at2759"/>
<keyword evidence="3" id="KW-1185">Reference proteome</keyword>
<comment type="caution">
    <text evidence="2">The sequence shown here is derived from an EMBL/GenBank/DDBJ whole genome shotgun (WGS) entry which is preliminary data.</text>
</comment>
<dbReference type="AlphaFoldDB" id="A0A1T3CH00"/>